<reference evidence="1 2" key="1">
    <citation type="submission" date="2024-03" db="EMBL/GenBank/DDBJ databases">
        <authorList>
            <person name="Martinez-Hernandez J."/>
        </authorList>
    </citation>
    <scope>NUCLEOTIDE SEQUENCE [LARGE SCALE GENOMIC DNA]</scope>
</reference>
<evidence type="ECO:0000313" key="2">
    <source>
        <dbReference type="Proteomes" id="UP001497480"/>
    </source>
</evidence>
<keyword evidence="2" id="KW-1185">Reference proteome</keyword>
<protein>
    <recommendedName>
        <fullName evidence="3">Aluminum-activated malate transporter</fullName>
    </recommendedName>
</protein>
<organism evidence="1 2">
    <name type="scientific">Lupinus luteus</name>
    <name type="common">European yellow lupine</name>
    <dbReference type="NCBI Taxonomy" id="3873"/>
    <lineage>
        <taxon>Eukaryota</taxon>
        <taxon>Viridiplantae</taxon>
        <taxon>Streptophyta</taxon>
        <taxon>Embryophyta</taxon>
        <taxon>Tracheophyta</taxon>
        <taxon>Spermatophyta</taxon>
        <taxon>Magnoliopsida</taxon>
        <taxon>eudicotyledons</taxon>
        <taxon>Gunneridae</taxon>
        <taxon>Pentapetalae</taxon>
        <taxon>rosids</taxon>
        <taxon>fabids</taxon>
        <taxon>Fabales</taxon>
        <taxon>Fabaceae</taxon>
        <taxon>Papilionoideae</taxon>
        <taxon>50 kb inversion clade</taxon>
        <taxon>genistoids sensu lato</taxon>
        <taxon>core genistoids</taxon>
        <taxon>Genisteae</taxon>
        <taxon>Lupinus</taxon>
    </lineage>
</organism>
<accession>A0AAV1W4R8</accession>
<sequence>MVPPSAAEPHITKSNITVASLLVEVVSCTDKLAESIHELSSLAKFKNKDCKVAPQHPTSPRQKEAHQPFDCDNSGSHHISGQTNLALIRIACELRRGLEYHRFNAYNQITEISKISIQLKHNHRNIQEIRCS</sequence>
<dbReference type="Proteomes" id="UP001497480">
    <property type="component" value="Unassembled WGS sequence"/>
</dbReference>
<proteinExistence type="predicted"/>
<dbReference type="EMBL" id="CAXHTB010000003">
    <property type="protein sequence ID" value="CAL0303986.1"/>
    <property type="molecule type" value="Genomic_DNA"/>
</dbReference>
<comment type="caution">
    <text evidence="1">The sequence shown here is derived from an EMBL/GenBank/DDBJ whole genome shotgun (WGS) entry which is preliminary data.</text>
</comment>
<evidence type="ECO:0008006" key="3">
    <source>
        <dbReference type="Google" id="ProtNLM"/>
    </source>
</evidence>
<gene>
    <name evidence="1" type="ORF">LLUT_LOCUS5046</name>
</gene>
<dbReference type="AlphaFoldDB" id="A0AAV1W4R8"/>
<evidence type="ECO:0000313" key="1">
    <source>
        <dbReference type="EMBL" id="CAL0303986.1"/>
    </source>
</evidence>
<name>A0AAV1W4R8_LUPLU</name>